<organism evidence="7 8">
    <name type="scientific">Pseudolactococcus piscium MKFS47</name>
    <dbReference type="NCBI Taxonomy" id="297352"/>
    <lineage>
        <taxon>Bacteria</taxon>
        <taxon>Bacillati</taxon>
        <taxon>Bacillota</taxon>
        <taxon>Bacilli</taxon>
        <taxon>Lactobacillales</taxon>
        <taxon>Streptococcaceae</taxon>
        <taxon>Pseudolactococcus</taxon>
    </lineage>
</organism>
<geneLocation type="plasmid" evidence="7 8">
    <name>II</name>
</geneLocation>
<name>A0A0D6E012_9LACT</name>
<comment type="similarity">
    <text evidence="1 5">Belongs to the MsrA Met sulfoxide reductase family.</text>
</comment>
<dbReference type="GO" id="GO:0008113">
    <property type="term" value="F:peptide-methionine (S)-S-oxide reductase activity"/>
    <property type="evidence" value="ECO:0007669"/>
    <property type="project" value="UniProtKB-UniRule"/>
</dbReference>
<evidence type="ECO:0000256" key="4">
    <source>
        <dbReference type="ARBA" id="ARBA00048782"/>
    </source>
</evidence>
<dbReference type="EC" id="1.8.4.11" evidence="5"/>
<evidence type="ECO:0000259" key="6">
    <source>
        <dbReference type="Pfam" id="PF01625"/>
    </source>
</evidence>
<proteinExistence type="inferred from homology"/>
<dbReference type="SUPFAM" id="SSF55068">
    <property type="entry name" value="Peptide methionine sulfoxide reductase"/>
    <property type="match status" value="1"/>
</dbReference>
<comment type="catalytic activity">
    <reaction evidence="3 5">
        <text>L-methionyl-[protein] + [thioredoxin]-disulfide + H2O = L-methionyl-(S)-S-oxide-[protein] + [thioredoxin]-dithiol</text>
        <dbReference type="Rhea" id="RHEA:14217"/>
        <dbReference type="Rhea" id="RHEA-COMP:10698"/>
        <dbReference type="Rhea" id="RHEA-COMP:10700"/>
        <dbReference type="Rhea" id="RHEA-COMP:12313"/>
        <dbReference type="Rhea" id="RHEA-COMP:12315"/>
        <dbReference type="ChEBI" id="CHEBI:15377"/>
        <dbReference type="ChEBI" id="CHEBI:16044"/>
        <dbReference type="ChEBI" id="CHEBI:29950"/>
        <dbReference type="ChEBI" id="CHEBI:44120"/>
        <dbReference type="ChEBI" id="CHEBI:50058"/>
        <dbReference type="EC" id="1.8.4.11"/>
    </reaction>
</comment>
<dbReference type="HAMAP" id="MF_01401">
    <property type="entry name" value="MsrA"/>
    <property type="match status" value="1"/>
</dbReference>
<evidence type="ECO:0000313" key="7">
    <source>
        <dbReference type="EMBL" id="CEN29548.1"/>
    </source>
</evidence>
<reference evidence="8" key="1">
    <citation type="submission" date="2015-01" db="EMBL/GenBank/DDBJ databases">
        <authorList>
            <person name="Andreevskaya M."/>
        </authorList>
    </citation>
    <scope>NUCLEOTIDE SEQUENCE [LARGE SCALE GENOMIC DNA]</scope>
    <source>
        <strain evidence="8">MKFS47</strain>
        <plasmid evidence="8">II</plasmid>
    </source>
</reference>
<dbReference type="PANTHER" id="PTHR43774">
    <property type="entry name" value="PEPTIDE METHIONINE SULFOXIDE REDUCTASE"/>
    <property type="match status" value="1"/>
</dbReference>
<dbReference type="InterPro" id="IPR036509">
    <property type="entry name" value="Met_Sox_Rdtase_MsrA_sf"/>
</dbReference>
<evidence type="ECO:0000313" key="8">
    <source>
        <dbReference type="Proteomes" id="UP000033166"/>
    </source>
</evidence>
<evidence type="ECO:0000256" key="5">
    <source>
        <dbReference type="HAMAP-Rule" id="MF_01401"/>
    </source>
</evidence>
<dbReference type="NCBIfam" id="TIGR00401">
    <property type="entry name" value="msrA"/>
    <property type="match status" value="1"/>
</dbReference>
<protein>
    <recommendedName>
        <fullName evidence="5">Peptide methionine sulfoxide reductase MsrA</fullName>
        <shortName evidence="5">Protein-methionine-S-oxide reductase</shortName>
        <ecNumber evidence="5">1.8.4.11</ecNumber>
    </recommendedName>
    <alternativeName>
        <fullName evidence="5">Peptide-methionine (S)-S-oxide reductase</fullName>
        <shortName evidence="5">Peptide Met(O) reductase</shortName>
    </alternativeName>
</protein>
<comment type="catalytic activity">
    <reaction evidence="4 5">
        <text>[thioredoxin]-disulfide + L-methionine + H2O = L-methionine (S)-S-oxide + [thioredoxin]-dithiol</text>
        <dbReference type="Rhea" id="RHEA:19993"/>
        <dbReference type="Rhea" id="RHEA-COMP:10698"/>
        <dbReference type="Rhea" id="RHEA-COMP:10700"/>
        <dbReference type="ChEBI" id="CHEBI:15377"/>
        <dbReference type="ChEBI" id="CHEBI:29950"/>
        <dbReference type="ChEBI" id="CHEBI:50058"/>
        <dbReference type="ChEBI" id="CHEBI:57844"/>
        <dbReference type="ChEBI" id="CHEBI:58772"/>
        <dbReference type="EC" id="1.8.4.11"/>
    </reaction>
</comment>
<dbReference type="KEGG" id="lpk:LACPI_2348"/>
<evidence type="ECO:0000256" key="3">
    <source>
        <dbReference type="ARBA" id="ARBA00047806"/>
    </source>
</evidence>
<dbReference type="PANTHER" id="PTHR43774:SF1">
    <property type="entry name" value="PEPTIDE METHIONINE SULFOXIDE REDUCTASE MSRA 2"/>
    <property type="match status" value="1"/>
</dbReference>
<dbReference type="RefSeq" id="WP_047916738.1">
    <property type="nucleotide sequence ID" value="NZ_LN774770.1"/>
</dbReference>
<keyword evidence="2 5" id="KW-0560">Oxidoreductase</keyword>
<dbReference type="AlphaFoldDB" id="A0A0D6E012"/>
<dbReference type="Gene3D" id="3.30.1060.10">
    <property type="entry name" value="Peptide methionine sulphoxide reductase MsrA"/>
    <property type="match status" value="1"/>
</dbReference>
<dbReference type="InterPro" id="IPR002569">
    <property type="entry name" value="Met_Sox_Rdtase_MsrA_dom"/>
</dbReference>
<accession>A0A0D6E012</accession>
<dbReference type="EMBL" id="LN774770">
    <property type="protein sequence ID" value="CEN29548.1"/>
    <property type="molecule type" value="Genomic_DNA"/>
</dbReference>
<feature type="domain" description="Peptide methionine sulphoxide reductase MsrA" evidence="6">
    <location>
        <begin position="9"/>
        <end position="158"/>
    </location>
</feature>
<dbReference type="GO" id="GO:0033744">
    <property type="term" value="F:L-methionine:thioredoxin-disulfide S-oxidoreductase activity"/>
    <property type="evidence" value="ECO:0007669"/>
    <property type="project" value="RHEA"/>
</dbReference>
<comment type="function">
    <text evidence="5">Has an important function as a repair enzyme for proteins that have been inactivated by oxidation. Catalyzes the reversible oxidation-reduction of methionine sulfoxide in proteins to methionine.</text>
</comment>
<evidence type="ECO:0000256" key="1">
    <source>
        <dbReference type="ARBA" id="ARBA00005591"/>
    </source>
</evidence>
<evidence type="ECO:0000256" key="2">
    <source>
        <dbReference type="ARBA" id="ARBA00023002"/>
    </source>
</evidence>
<keyword evidence="7" id="KW-0614">Plasmid</keyword>
<dbReference type="HOGENOM" id="CLU_031040_10_1_9"/>
<gene>
    <name evidence="5 7" type="primary">msrA</name>
    <name evidence="7" type="ORF">LACPI_2348</name>
</gene>
<dbReference type="Pfam" id="PF01625">
    <property type="entry name" value="PMSR"/>
    <property type="match status" value="1"/>
</dbReference>
<dbReference type="Proteomes" id="UP000033166">
    <property type="component" value="Plasmid II"/>
</dbReference>
<sequence length="175" mass="20211">MFNDKYDSAIFAGGCFWCMVHPFDQEPGIISVKAGYTGGLTPNPTYEQVCSESTGHTEAVEIIFDPSIISYKELVEIYWRQTDPTDAFGQFADRGSSYRPVIFYNSEEQREIAEASKEELNNSGRFDRPIVTHIEQAGPFYEAEPYHQNYYQKNSLHYNLYRQGSGRVKFIKENW</sequence>
<feature type="active site" evidence="5">
    <location>
        <position position="15"/>
    </location>
</feature>